<evidence type="ECO:0000256" key="5">
    <source>
        <dbReference type="SAM" id="Phobius"/>
    </source>
</evidence>
<dbReference type="Proteomes" id="UP001304671">
    <property type="component" value="Unassembled WGS sequence"/>
</dbReference>
<accession>A0ABU5QLS9</accession>
<comment type="caution">
    <text evidence="7">The sequence shown here is derived from an EMBL/GenBank/DDBJ whole genome shotgun (WGS) entry which is preliminary data.</text>
</comment>
<dbReference type="InterPro" id="IPR010432">
    <property type="entry name" value="RDD"/>
</dbReference>
<comment type="subcellular location">
    <subcellularLocation>
        <location evidence="1">Membrane</location>
        <topology evidence="1">Multi-pass membrane protein</topology>
    </subcellularLocation>
</comment>
<sequence>MSKIRIQTTQNVALDFIPASLGDRIVAHIIDWLIFIAWGIVCILLFSGLSMSFDNNDILGVVFIVLFLWLPLMFYDLLFEVFMNGQSIGKRAMKIRVINLDGTQPTLGAYLMRWLFRLVDTVLFGSIVALITTAANGKGQRIGDIAAGTAVVKLKQAVSLKQLRQESFNDNYQVMFPQASLLSDNDITTLRAVLRKGEHNQELIEEATEKVKEVMAVESDLDNFQFLKKVLADHTYLNTIED</sequence>
<evidence type="ECO:0000313" key="7">
    <source>
        <dbReference type="EMBL" id="MEA5258008.1"/>
    </source>
</evidence>
<evidence type="ECO:0000259" key="6">
    <source>
        <dbReference type="Pfam" id="PF06271"/>
    </source>
</evidence>
<protein>
    <submittedName>
        <fullName evidence="7">RDD family protein</fullName>
    </submittedName>
</protein>
<keyword evidence="8" id="KW-1185">Reference proteome</keyword>
<feature type="domain" description="RDD" evidence="6">
    <location>
        <begin position="19"/>
        <end position="148"/>
    </location>
</feature>
<dbReference type="EMBL" id="JAYFUL010000012">
    <property type="protein sequence ID" value="MEA5258008.1"/>
    <property type="molecule type" value="Genomic_DNA"/>
</dbReference>
<keyword evidence="4 5" id="KW-0472">Membrane</keyword>
<keyword evidence="3 5" id="KW-1133">Transmembrane helix</keyword>
<evidence type="ECO:0000256" key="1">
    <source>
        <dbReference type="ARBA" id="ARBA00004141"/>
    </source>
</evidence>
<evidence type="ECO:0000313" key="8">
    <source>
        <dbReference type="Proteomes" id="UP001304671"/>
    </source>
</evidence>
<dbReference type="PANTHER" id="PTHR38480">
    <property type="entry name" value="SLR0254 PROTEIN"/>
    <property type="match status" value="1"/>
</dbReference>
<feature type="transmembrane region" description="Helical" evidence="5">
    <location>
        <begin position="114"/>
        <end position="135"/>
    </location>
</feature>
<feature type="transmembrane region" description="Helical" evidence="5">
    <location>
        <begin position="58"/>
        <end position="75"/>
    </location>
</feature>
<evidence type="ECO:0000256" key="2">
    <source>
        <dbReference type="ARBA" id="ARBA00022692"/>
    </source>
</evidence>
<evidence type="ECO:0000256" key="3">
    <source>
        <dbReference type="ARBA" id="ARBA00022989"/>
    </source>
</evidence>
<gene>
    <name evidence="7" type="ORF">VB264_09450</name>
</gene>
<dbReference type="RefSeq" id="WP_323248793.1">
    <property type="nucleotide sequence ID" value="NZ_JAYFUL010000012.1"/>
</dbReference>
<feature type="transmembrane region" description="Helical" evidence="5">
    <location>
        <begin position="25"/>
        <end position="46"/>
    </location>
</feature>
<evidence type="ECO:0000256" key="4">
    <source>
        <dbReference type="ARBA" id="ARBA00023136"/>
    </source>
</evidence>
<dbReference type="Pfam" id="PF06271">
    <property type="entry name" value="RDD"/>
    <property type="match status" value="1"/>
</dbReference>
<organism evidence="7 8">
    <name type="scientific">Arcicella aquatica</name>
    <dbReference type="NCBI Taxonomy" id="217141"/>
    <lineage>
        <taxon>Bacteria</taxon>
        <taxon>Pseudomonadati</taxon>
        <taxon>Bacteroidota</taxon>
        <taxon>Cytophagia</taxon>
        <taxon>Cytophagales</taxon>
        <taxon>Flectobacillaceae</taxon>
        <taxon>Arcicella</taxon>
    </lineage>
</organism>
<dbReference type="PANTHER" id="PTHR38480:SF1">
    <property type="entry name" value="SLR0254 PROTEIN"/>
    <property type="match status" value="1"/>
</dbReference>
<reference evidence="7 8" key="1">
    <citation type="submission" date="2023-12" db="EMBL/GenBank/DDBJ databases">
        <title>Novel species of the genus Arcicella isolated from rivers.</title>
        <authorList>
            <person name="Lu H."/>
        </authorList>
    </citation>
    <scope>NUCLEOTIDE SEQUENCE [LARGE SCALE GENOMIC DNA]</scope>
    <source>
        <strain evidence="7 8">LMG 21963</strain>
    </source>
</reference>
<name>A0ABU5QLS9_9BACT</name>
<keyword evidence="2 5" id="KW-0812">Transmembrane</keyword>
<proteinExistence type="predicted"/>